<organism evidence="3 4">
    <name type="scientific">Parapedobacter indicus</name>
    <dbReference type="NCBI Taxonomy" id="1477437"/>
    <lineage>
        <taxon>Bacteria</taxon>
        <taxon>Pseudomonadati</taxon>
        <taxon>Bacteroidota</taxon>
        <taxon>Sphingobacteriia</taxon>
        <taxon>Sphingobacteriales</taxon>
        <taxon>Sphingobacteriaceae</taxon>
        <taxon>Parapedobacter</taxon>
    </lineage>
</organism>
<dbReference type="EMBL" id="FOQO01000014">
    <property type="protein sequence ID" value="SFJ82279.1"/>
    <property type="molecule type" value="Genomic_DNA"/>
</dbReference>
<proteinExistence type="predicted"/>
<sequence>MLPAIQVADDHARVRDEATLAAIRTECRYQLPGAIPDVWKRPDWQVVEQAFDLPDVYVSYIEVRTYAASTCIPIQCPRYDLYWLYLVRGAMDITTPDTRKALVTTTEKHYRVSYLPAGRYACSFGEGTHHIFYVVHKPKALFREESPELGMEATVISAVKTRLAVHAASYELSMQDGSAASILRFLRAPGNTYLRRSQSIMHLSLELVFIAHQTLLGHAEGKAIGAEWAEQLKAYINRCILEGTPITADSVAEQFRISAVYARRLFKTHHGETIGSYITRQKLELAVQLLQEGDPPVRVARYLGWTPAHFSRAYRAKFGHPPSQRHL</sequence>
<protein>
    <submittedName>
        <fullName evidence="3">AraC-type DNA-binding protein</fullName>
    </submittedName>
</protein>
<evidence type="ECO:0000256" key="1">
    <source>
        <dbReference type="ARBA" id="ARBA00023125"/>
    </source>
</evidence>
<dbReference type="AlphaFoldDB" id="A0A1I3UHW7"/>
<dbReference type="GO" id="GO:0003700">
    <property type="term" value="F:DNA-binding transcription factor activity"/>
    <property type="evidence" value="ECO:0007669"/>
    <property type="project" value="InterPro"/>
</dbReference>
<reference evidence="3 4" key="1">
    <citation type="submission" date="2016-10" db="EMBL/GenBank/DDBJ databases">
        <authorList>
            <person name="de Groot N.N."/>
        </authorList>
    </citation>
    <scope>NUCLEOTIDE SEQUENCE [LARGE SCALE GENOMIC DNA]</scope>
    <source>
        <strain evidence="3 4">RK1</strain>
    </source>
</reference>
<evidence type="ECO:0000259" key="2">
    <source>
        <dbReference type="PROSITE" id="PS01124"/>
    </source>
</evidence>
<dbReference type="PANTHER" id="PTHR43280">
    <property type="entry name" value="ARAC-FAMILY TRANSCRIPTIONAL REGULATOR"/>
    <property type="match status" value="1"/>
</dbReference>
<keyword evidence="1 3" id="KW-0238">DNA-binding</keyword>
<dbReference type="Pfam" id="PF12833">
    <property type="entry name" value="HTH_18"/>
    <property type="match status" value="1"/>
</dbReference>
<gene>
    <name evidence="3" type="ORF">SAMN05444682_114156</name>
</gene>
<dbReference type="STRING" id="1477437.SAMN05444682_114156"/>
<keyword evidence="4" id="KW-1185">Reference proteome</keyword>
<accession>A0A1I3UHW7</accession>
<dbReference type="PROSITE" id="PS01124">
    <property type="entry name" value="HTH_ARAC_FAMILY_2"/>
    <property type="match status" value="1"/>
</dbReference>
<dbReference type="InterPro" id="IPR018060">
    <property type="entry name" value="HTH_AraC"/>
</dbReference>
<evidence type="ECO:0000313" key="3">
    <source>
        <dbReference type="EMBL" id="SFJ82279.1"/>
    </source>
</evidence>
<evidence type="ECO:0000313" key="4">
    <source>
        <dbReference type="Proteomes" id="UP000198670"/>
    </source>
</evidence>
<feature type="domain" description="HTH araC/xylS-type" evidence="2">
    <location>
        <begin position="230"/>
        <end position="327"/>
    </location>
</feature>
<dbReference type="SMART" id="SM00342">
    <property type="entry name" value="HTH_ARAC"/>
    <property type="match status" value="1"/>
</dbReference>
<dbReference type="Gene3D" id="1.10.10.60">
    <property type="entry name" value="Homeodomain-like"/>
    <property type="match status" value="2"/>
</dbReference>
<name>A0A1I3UHW7_9SPHI</name>
<dbReference type="PANTHER" id="PTHR43280:SF31">
    <property type="entry name" value="TRANSCRIPTIONAL REGULATORY PROTEIN"/>
    <property type="match status" value="1"/>
</dbReference>
<dbReference type="GO" id="GO:0043565">
    <property type="term" value="F:sequence-specific DNA binding"/>
    <property type="evidence" value="ECO:0007669"/>
    <property type="project" value="InterPro"/>
</dbReference>
<dbReference type="Proteomes" id="UP000198670">
    <property type="component" value="Unassembled WGS sequence"/>
</dbReference>